<organism evidence="2">
    <name type="scientific">Strombidium rassoulzadegani</name>
    <dbReference type="NCBI Taxonomy" id="1082188"/>
    <lineage>
        <taxon>Eukaryota</taxon>
        <taxon>Sar</taxon>
        <taxon>Alveolata</taxon>
        <taxon>Ciliophora</taxon>
        <taxon>Intramacronucleata</taxon>
        <taxon>Spirotrichea</taxon>
        <taxon>Oligotrichia</taxon>
        <taxon>Strombidiidae</taxon>
        <taxon>Strombidium</taxon>
    </lineage>
</organism>
<dbReference type="AlphaFoldDB" id="A0A7S3FXX3"/>
<feature type="compositionally biased region" description="Basic and acidic residues" evidence="1">
    <location>
        <begin position="146"/>
        <end position="155"/>
    </location>
</feature>
<dbReference type="EMBL" id="HBIA01009048">
    <property type="protein sequence ID" value="CAE0232919.1"/>
    <property type="molecule type" value="Transcribed_RNA"/>
</dbReference>
<evidence type="ECO:0000313" key="2">
    <source>
        <dbReference type="EMBL" id="CAE0232919.1"/>
    </source>
</evidence>
<accession>A0A7S3FXX3</accession>
<protein>
    <submittedName>
        <fullName evidence="2">Uncharacterized protein</fullName>
    </submittedName>
</protein>
<reference evidence="2" key="1">
    <citation type="submission" date="2021-01" db="EMBL/GenBank/DDBJ databases">
        <authorList>
            <person name="Corre E."/>
            <person name="Pelletier E."/>
            <person name="Niang G."/>
            <person name="Scheremetjew M."/>
            <person name="Finn R."/>
            <person name="Kale V."/>
            <person name="Holt S."/>
            <person name="Cochrane G."/>
            <person name="Meng A."/>
            <person name="Brown T."/>
            <person name="Cohen L."/>
        </authorList>
    </citation>
    <scope>NUCLEOTIDE SEQUENCE</scope>
    <source>
        <strain evidence="2">Ras09</strain>
    </source>
</reference>
<feature type="compositionally biased region" description="Basic residues" evidence="1">
    <location>
        <begin position="156"/>
        <end position="175"/>
    </location>
</feature>
<feature type="region of interest" description="Disordered" evidence="1">
    <location>
        <begin position="146"/>
        <end position="175"/>
    </location>
</feature>
<evidence type="ECO:0000256" key="1">
    <source>
        <dbReference type="SAM" id="MobiDB-lite"/>
    </source>
</evidence>
<name>A0A7S3FXX3_9SPIT</name>
<proteinExistence type="predicted"/>
<gene>
    <name evidence="2" type="ORF">SRAS04492_LOCUS4717</name>
</gene>
<sequence>MQEVIHREREDLMDRIRELTREIRMKHLIIDQFIPPSEYMRIEKRAEWSDEINDWVIPNVEYTGNNIRLQKAKKKEGKNVNNLLFENIMNMEGESDEEDFEQAATKRVNEAISSILIEEDEETQINYQPPEKQSVFFRYTDDGAVREDPEEAAKKEKNKKKRLQSAKRPLTAKKKKVDIATVDVVTMVQSMSSQQKLDQNEKKSKKQIFPKAQGLVKTDTSYA</sequence>
<feature type="region of interest" description="Disordered" evidence="1">
    <location>
        <begin position="190"/>
        <end position="223"/>
    </location>
</feature>